<dbReference type="AlphaFoldDB" id="A0A8J6T9Q6"/>
<dbReference type="Gene3D" id="3.40.50.10610">
    <property type="entry name" value="ABC-type transport auxiliary lipoprotein component"/>
    <property type="match status" value="1"/>
</dbReference>
<dbReference type="NCBIfam" id="TIGR02722">
    <property type="entry name" value="lp"/>
    <property type="match status" value="1"/>
</dbReference>
<dbReference type="Pfam" id="PF13036">
    <property type="entry name" value="LpoB"/>
    <property type="match status" value="1"/>
</dbReference>
<comment type="caution">
    <text evidence="3">The sequence shown here is derived from an EMBL/GenBank/DDBJ whole genome shotgun (WGS) entry which is preliminary data.</text>
</comment>
<accession>A0A8J6T9Q6</accession>
<keyword evidence="2" id="KW-0472">Membrane</keyword>
<protein>
    <recommendedName>
        <fullName evidence="1">Penicillin-binding protein activator LpoB</fullName>
    </recommendedName>
</protein>
<proteinExistence type="predicted"/>
<name>A0A8J6T9Q6_9DELT</name>
<feature type="transmembrane region" description="Helical" evidence="2">
    <location>
        <begin position="20"/>
        <end position="39"/>
    </location>
</feature>
<keyword evidence="2" id="KW-0812">Transmembrane</keyword>
<evidence type="ECO:0000313" key="3">
    <source>
        <dbReference type="EMBL" id="MBC8178853.1"/>
    </source>
</evidence>
<dbReference type="InterPro" id="IPR014094">
    <property type="entry name" value="LpoB"/>
</dbReference>
<dbReference type="Proteomes" id="UP000650524">
    <property type="component" value="Unassembled WGS sequence"/>
</dbReference>
<keyword evidence="2" id="KW-1133">Transmembrane helix</keyword>
<evidence type="ECO:0000256" key="1">
    <source>
        <dbReference type="NCBIfam" id="TIGR02722"/>
    </source>
</evidence>
<sequence>MGQVKQVSKSSFVSFFEFQATYLIVGAVVLLMLSGCATATRNIDMNNDKGQAVMGLDYRDFQKAASEAIKSMLQSGALSKRGGGRYVLAISRIVNDTMQRIDTDQLIKKIRVELLASGKVVVTTAVSAGDPEDKMSMKARQLRKSDEFKQSTVAKKGQMIAPDLSLSGKIIQRNVRVSSGTQQVEYYFQLTLTDINTGLAFWEGETVIGKRGSNKSVSW</sequence>
<evidence type="ECO:0000313" key="4">
    <source>
        <dbReference type="Proteomes" id="UP000650524"/>
    </source>
</evidence>
<organism evidence="3 4">
    <name type="scientific">Candidatus Desulfacyla euxinica</name>
    <dbReference type="NCBI Taxonomy" id="2841693"/>
    <lineage>
        <taxon>Bacteria</taxon>
        <taxon>Deltaproteobacteria</taxon>
        <taxon>Candidatus Desulfacyla</taxon>
    </lineage>
</organism>
<gene>
    <name evidence="3" type="primary">lpoB</name>
    <name evidence="3" type="ORF">H8E19_15725</name>
</gene>
<reference evidence="3 4" key="1">
    <citation type="submission" date="2020-08" db="EMBL/GenBank/DDBJ databases">
        <title>Bridging the membrane lipid divide: bacteria of the FCB group superphylum have the potential to synthesize archaeal ether lipids.</title>
        <authorList>
            <person name="Villanueva L."/>
            <person name="Von Meijenfeldt F.A.B."/>
            <person name="Westbye A.B."/>
            <person name="Yadav S."/>
            <person name="Hopmans E.C."/>
            <person name="Dutilh B.E."/>
            <person name="Sinninghe Damste J.S."/>
        </authorList>
    </citation>
    <scope>NUCLEOTIDE SEQUENCE [LARGE SCALE GENOMIC DNA]</scope>
    <source>
        <strain evidence="3">NIOZ-UU27</strain>
    </source>
</reference>
<evidence type="ECO:0000256" key="2">
    <source>
        <dbReference type="SAM" id="Phobius"/>
    </source>
</evidence>
<dbReference type="EMBL" id="JACNJD010000320">
    <property type="protein sequence ID" value="MBC8178853.1"/>
    <property type="molecule type" value="Genomic_DNA"/>
</dbReference>